<sequence length="357" mass="39272">MAIKRSLVVRGGRDALAHIKSQGFQQQDVKAMLGASGGPKWFVLSGMDRALLGTTFKDRTEPLALLGSSAGCWRFACYGMNDPVAAINRFQEAYIRDKYDARPTPEQVSANIVGILNHVFGEHGAQEIIANPVRHLNLIAVQGHGPMASEKRPVQMAGLLAASLGNAVSRRLLAPLFSRIVFEHPLGHLPVGEMSDLPTRRVKLDTDNVAAAIQASGSIPLVLAGVEDIPGAGPGMYRDGGVTDYHFDLPLTVDEGLVLYPHFREQPIPGWFDKGLPWRKPSAENYRRTLLVAPSPEFVASLPYGKIPDRNDFTNLDTETRQKYWNKAVAESDRMGDEWLELVEKQQLADVIEPLTF</sequence>
<dbReference type="SUPFAM" id="SSF52151">
    <property type="entry name" value="FabD/lysophospholipase-like"/>
    <property type="match status" value="1"/>
</dbReference>
<gene>
    <name evidence="1" type="ORF">EHSB41UT_03570</name>
</gene>
<keyword evidence="2" id="KW-1185">Reference proteome</keyword>
<evidence type="ECO:0000313" key="2">
    <source>
        <dbReference type="Proteomes" id="UP000196573"/>
    </source>
</evidence>
<evidence type="ECO:0008006" key="3">
    <source>
        <dbReference type="Google" id="ProtNLM"/>
    </source>
</evidence>
<dbReference type="Proteomes" id="UP000196573">
    <property type="component" value="Unassembled WGS sequence"/>
</dbReference>
<accession>A0A1X7AN89</accession>
<organism evidence="1 2">
    <name type="scientific">Parendozoicomonas haliclonae</name>
    <dbReference type="NCBI Taxonomy" id="1960125"/>
    <lineage>
        <taxon>Bacteria</taxon>
        <taxon>Pseudomonadati</taxon>
        <taxon>Pseudomonadota</taxon>
        <taxon>Gammaproteobacteria</taxon>
        <taxon>Oceanospirillales</taxon>
        <taxon>Endozoicomonadaceae</taxon>
        <taxon>Parendozoicomonas</taxon>
    </lineage>
</organism>
<dbReference type="AlphaFoldDB" id="A0A1X7AN89"/>
<evidence type="ECO:0000313" key="1">
    <source>
        <dbReference type="EMBL" id="SMA49781.1"/>
    </source>
</evidence>
<proteinExistence type="predicted"/>
<reference evidence="1 2" key="1">
    <citation type="submission" date="2017-03" db="EMBL/GenBank/DDBJ databases">
        <authorList>
            <person name="Afonso C.L."/>
            <person name="Miller P.J."/>
            <person name="Scott M.A."/>
            <person name="Spackman E."/>
            <person name="Goraichik I."/>
            <person name="Dimitrov K.M."/>
            <person name="Suarez D.L."/>
            <person name="Swayne D.E."/>
        </authorList>
    </citation>
    <scope>NUCLEOTIDE SEQUENCE [LARGE SCALE GENOMIC DNA]</scope>
    <source>
        <strain evidence="1">SB41UT1</strain>
    </source>
</reference>
<protein>
    <recommendedName>
        <fullName evidence="3">Patatin-like phospholipase</fullName>
    </recommendedName>
</protein>
<name>A0A1X7AN89_9GAMM</name>
<dbReference type="InterPro" id="IPR016035">
    <property type="entry name" value="Acyl_Trfase/lysoPLipase"/>
</dbReference>
<dbReference type="EMBL" id="FWPT01000009">
    <property type="protein sequence ID" value="SMA49781.1"/>
    <property type="molecule type" value="Genomic_DNA"/>
</dbReference>
<dbReference type="RefSeq" id="WP_207626695.1">
    <property type="nucleotide sequence ID" value="NZ_CBCSCN010000011.1"/>
</dbReference>